<dbReference type="Proteomes" id="UP000234341">
    <property type="component" value="Unassembled WGS sequence"/>
</dbReference>
<dbReference type="OrthoDB" id="5181253at2"/>
<dbReference type="AlphaFoldDB" id="A0A2N5C406"/>
<dbReference type="EMBL" id="PJRP01000021">
    <property type="protein sequence ID" value="PLP96959.1"/>
    <property type="molecule type" value="Genomic_DNA"/>
</dbReference>
<dbReference type="RefSeq" id="WP_101684968.1">
    <property type="nucleotide sequence ID" value="NZ_PJRP01000021.1"/>
</dbReference>
<evidence type="ECO:0000313" key="4">
    <source>
        <dbReference type="Proteomes" id="UP000234341"/>
    </source>
</evidence>
<evidence type="ECO:0000313" key="3">
    <source>
        <dbReference type="EMBL" id="PLP96959.1"/>
    </source>
</evidence>
<dbReference type="GO" id="GO:0016887">
    <property type="term" value="F:ATP hydrolysis activity"/>
    <property type="evidence" value="ECO:0007669"/>
    <property type="project" value="InterPro"/>
</dbReference>
<evidence type="ECO:0000259" key="1">
    <source>
        <dbReference type="Pfam" id="PF05876"/>
    </source>
</evidence>
<dbReference type="InterPro" id="IPR051220">
    <property type="entry name" value="TFA_Chaperone"/>
</dbReference>
<gene>
    <name evidence="3" type="ORF">CYJ10_29390</name>
</gene>
<feature type="domain" description="Phage terminase large subunit GpA ATPase" evidence="1">
    <location>
        <begin position="56"/>
        <end position="309"/>
    </location>
</feature>
<protein>
    <submittedName>
        <fullName evidence="3">Terminase</fullName>
    </submittedName>
</protein>
<comment type="caution">
    <text evidence="3">The sequence shown here is derived from an EMBL/GenBank/DDBJ whole genome shotgun (WGS) entry which is preliminary data.</text>
</comment>
<feature type="domain" description="Terminase large subunit GpA endonuclease" evidence="2">
    <location>
        <begin position="378"/>
        <end position="657"/>
    </location>
</feature>
<dbReference type="Pfam" id="PF05876">
    <property type="entry name" value="GpA_ATPase"/>
    <property type="match status" value="1"/>
</dbReference>
<evidence type="ECO:0000259" key="2">
    <source>
        <dbReference type="Pfam" id="PF20454"/>
    </source>
</evidence>
<accession>A0A2N5C406</accession>
<dbReference type="HAMAP" id="MF_04144">
    <property type="entry name" value="TERL_LAMBDA"/>
    <property type="match status" value="1"/>
</dbReference>
<name>A0A2N5C406_9BURK</name>
<dbReference type="Pfam" id="PF20454">
    <property type="entry name" value="GpA_nuclease"/>
    <property type="match status" value="1"/>
</dbReference>
<dbReference type="InterPro" id="IPR046453">
    <property type="entry name" value="GpA_ATPase"/>
</dbReference>
<sequence>MSTVKSPSSASRKPISREQKAEWLRASVHKGWTPPPRISVPDWADRFRKLAKEAGSTSGNWSTSTVEVARGPMLAVTEPGVHVITTMVSTQLLKTAFLENVFGYFAHLDPCPILLLQPKEAAAEQFSKERISPMIRVTPVLRDLVGTSKTRNADETLLFKAFPGGFLALAGAGSPDNLARRPVRVILADEVDKYPVTREGEPIALAEERTATFGVNWLSVRACSPTVEDESRIEASYKDSDQRRASVACPHCGHRMFPDFFKHVDWDKRRDEGGTVLEHHPKTARIACESCGEIWSEGDRLRALHTVRWHQTRPFECCGSRHVPLDAYERAWRGPEDERDSPVDAALAQVWDWWASDRYAVYRAKCPDCGTWRVDNEHAGFQASKLFSPWQKDKPSDMAAKWLAAQGDEDRKQTWWNTQAGMPYRPNAGKALRMEALLARGERWGAEVPEGVAVVTVGIDTQDYRFEIEVVGWGRNEESWSIAYEIIEGDMETPEPWDRLDAFLNRIWYRADGRPFEVMAACIDSGGHHTQKVYDFSKARLGRKIWAIKGESAVSGKRNPVWPVKKPTRKTKASFRPVIIGVNAAKDTIRNRLHVEEHGPGFMHFPGDRDIGYFEQLTSERSVVKVVNGQKFRVWELPSGRANEALDCRVYAYAALCGLTHLGLKLNRRADLVSVPLEQDSETGVWTPATDVEPAPVVPVPHPAIVATPGESRPLKKKLTSRLA</sequence>
<dbReference type="PANTHER" id="PTHR34413:SF2">
    <property type="entry name" value="PROPHAGE TAIL FIBER ASSEMBLY PROTEIN HOMOLOG TFAE-RELATED"/>
    <property type="match status" value="1"/>
</dbReference>
<dbReference type="PANTHER" id="PTHR34413">
    <property type="entry name" value="PROPHAGE TAIL FIBER ASSEMBLY PROTEIN HOMOLOG TFAE-RELATED-RELATED"/>
    <property type="match status" value="1"/>
</dbReference>
<reference evidence="3 4" key="1">
    <citation type="submission" date="2017-12" db="EMBL/GenBank/DDBJ databases">
        <title>Genome sequence of the active heterotrophic nitrifier-denitrifier, Cupriavidus pauculus UM1.</title>
        <authorList>
            <person name="Putonti C."/>
            <person name="Castignetti D."/>
        </authorList>
    </citation>
    <scope>NUCLEOTIDE SEQUENCE [LARGE SCALE GENOMIC DNA]</scope>
    <source>
        <strain evidence="3 4">UM1</strain>
    </source>
</reference>
<dbReference type="InterPro" id="IPR046454">
    <property type="entry name" value="GpA_endonuclease"/>
</dbReference>
<organism evidence="3 4">
    <name type="scientific">Cupriavidus pauculus</name>
    <dbReference type="NCBI Taxonomy" id="82633"/>
    <lineage>
        <taxon>Bacteria</taxon>
        <taxon>Pseudomonadati</taxon>
        <taxon>Pseudomonadota</taxon>
        <taxon>Betaproteobacteria</taxon>
        <taxon>Burkholderiales</taxon>
        <taxon>Burkholderiaceae</taxon>
        <taxon>Cupriavidus</taxon>
    </lineage>
</organism>
<dbReference type="GO" id="GO:0004519">
    <property type="term" value="F:endonuclease activity"/>
    <property type="evidence" value="ECO:0007669"/>
    <property type="project" value="InterPro"/>
</dbReference>
<dbReference type="InterPro" id="IPR008866">
    <property type="entry name" value="Phage_lambda_GpA-like"/>
</dbReference>
<proteinExistence type="inferred from homology"/>
<dbReference type="GO" id="GO:0005524">
    <property type="term" value="F:ATP binding"/>
    <property type="evidence" value="ECO:0007669"/>
    <property type="project" value="InterPro"/>
</dbReference>